<proteinExistence type="predicted"/>
<keyword evidence="2" id="KW-1185">Reference proteome</keyword>
<sequence length="127" mass="15058">MKCFASPEGDHITLINVFRVANEFLEKRRTVTNKERDEKIMRKWCKQNFVNSHSLRHAHDIYRQIWGHAEQMGLRFASCGDDFLQFHRCLAASFFLNAALRQPEGIYRYSCNFHKRLPFFCSVQGEL</sequence>
<dbReference type="Proteomes" id="UP001345219">
    <property type="component" value="Chromosome 22"/>
</dbReference>
<gene>
    <name evidence="1" type="ORF">SAY87_028913</name>
</gene>
<accession>A0AAN7KYP2</accession>
<organism evidence="1 2">
    <name type="scientific">Trapa incisa</name>
    <dbReference type="NCBI Taxonomy" id="236973"/>
    <lineage>
        <taxon>Eukaryota</taxon>
        <taxon>Viridiplantae</taxon>
        <taxon>Streptophyta</taxon>
        <taxon>Embryophyta</taxon>
        <taxon>Tracheophyta</taxon>
        <taxon>Spermatophyta</taxon>
        <taxon>Magnoliopsida</taxon>
        <taxon>eudicotyledons</taxon>
        <taxon>Gunneridae</taxon>
        <taxon>Pentapetalae</taxon>
        <taxon>rosids</taxon>
        <taxon>malvids</taxon>
        <taxon>Myrtales</taxon>
        <taxon>Lythraceae</taxon>
        <taxon>Trapa</taxon>
    </lineage>
</organism>
<dbReference type="EMBL" id="JAXIOK010000004">
    <property type="protein sequence ID" value="KAK4773894.1"/>
    <property type="molecule type" value="Genomic_DNA"/>
</dbReference>
<reference evidence="1 2" key="1">
    <citation type="journal article" date="2023" name="Hortic Res">
        <title>Pangenome of water caltrop reveals structural variations and asymmetric subgenome divergence after allopolyploidization.</title>
        <authorList>
            <person name="Zhang X."/>
            <person name="Chen Y."/>
            <person name="Wang L."/>
            <person name="Yuan Y."/>
            <person name="Fang M."/>
            <person name="Shi L."/>
            <person name="Lu R."/>
            <person name="Comes H.P."/>
            <person name="Ma Y."/>
            <person name="Chen Y."/>
            <person name="Huang G."/>
            <person name="Zhou Y."/>
            <person name="Zheng Z."/>
            <person name="Qiu Y."/>
        </authorList>
    </citation>
    <scope>NUCLEOTIDE SEQUENCE [LARGE SCALE GENOMIC DNA]</scope>
    <source>
        <tissue evidence="1">Roots</tissue>
    </source>
</reference>
<evidence type="ECO:0000313" key="2">
    <source>
        <dbReference type="Proteomes" id="UP001345219"/>
    </source>
</evidence>
<evidence type="ECO:0000313" key="1">
    <source>
        <dbReference type="EMBL" id="KAK4773894.1"/>
    </source>
</evidence>
<name>A0AAN7KYP2_9MYRT</name>
<dbReference type="AlphaFoldDB" id="A0AAN7KYP2"/>
<comment type="caution">
    <text evidence="1">The sequence shown here is derived from an EMBL/GenBank/DDBJ whole genome shotgun (WGS) entry which is preliminary data.</text>
</comment>
<protein>
    <submittedName>
        <fullName evidence="1">Uncharacterized protein</fullName>
    </submittedName>
</protein>